<keyword evidence="5" id="KW-0812">Transmembrane</keyword>
<evidence type="ECO:0000256" key="2">
    <source>
        <dbReference type="ARBA" id="ARBA00022801"/>
    </source>
</evidence>
<dbReference type="PANTHER" id="PTHR34135:SF2">
    <property type="entry name" value="LYSOZYME"/>
    <property type="match status" value="1"/>
</dbReference>
<dbReference type="PANTHER" id="PTHR34135">
    <property type="entry name" value="LYSOZYME"/>
    <property type="match status" value="1"/>
</dbReference>
<keyword evidence="5" id="KW-1133">Transmembrane helix</keyword>
<dbReference type="GO" id="GO:0016052">
    <property type="term" value="P:carbohydrate catabolic process"/>
    <property type="evidence" value="ECO:0007669"/>
    <property type="project" value="TreeGrafter"/>
</dbReference>
<dbReference type="AlphaFoldDB" id="A0A2V1IW50"/>
<proteinExistence type="inferred from homology"/>
<protein>
    <recommendedName>
        <fullName evidence="4">Lysozyme</fullName>
        <ecNumber evidence="4">3.2.1.17</ecNumber>
    </recommendedName>
</protein>
<dbReference type="EMBL" id="PUBV01000003">
    <property type="protein sequence ID" value="PWB09126.1"/>
    <property type="molecule type" value="Genomic_DNA"/>
</dbReference>
<dbReference type="InterPro" id="IPR018077">
    <property type="entry name" value="Glyco_hydro_fam25_subgr"/>
</dbReference>
<evidence type="ECO:0000256" key="3">
    <source>
        <dbReference type="ARBA" id="ARBA00023295"/>
    </source>
</evidence>
<comment type="similarity">
    <text evidence="1 4">Belongs to the glycosyl hydrolase 25 family.</text>
</comment>
<dbReference type="GO" id="GO:0016998">
    <property type="term" value="P:cell wall macromolecule catabolic process"/>
    <property type="evidence" value="ECO:0007669"/>
    <property type="project" value="InterPro"/>
</dbReference>
<evidence type="ECO:0000256" key="1">
    <source>
        <dbReference type="ARBA" id="ARBA00010646"/>
    </source>
</evidence>
<gene>
    <name evidence="6" type="ORF">C5O25_02455</name>
</gene>
<dbReference type="SMART" id="SM00641">
    <property type="entry name" value="Glyco_25"/>
    <property type="match status" value="1"/>
</dbReference>
<dbReference type="Proteomes" id="UP000244925">
    <property type="component" value="Unassembled WGS sequence"/>
</dbReference>
<keyword evidence="3 4" id="KW-0326">Glycosidase</keyword>
<dbReference type="EC" id="3.2.1.17" evidence="4"/>
<dbReference type="RefSeq" id="WP_107035147.1">
    <property type="nucleotide sequence ID" value="NZ_CAONGC010000034.1"/>
</dbReference>
<dbReference type="InterPro" id="IPR008270">
    <property type="entry name" value="Glyco_hydro_25_AS"/>
</dbReference>
<reference evidence="7" key="1">
    <citation type="submission" date="2018-02" db="EMBL/GenBank/DDBJ databases">
        <authorList>
            <person name="Clavel T."/>
            <person name="Strowig T."/>
        </authorList>
    </citation>
    <scope>NUCLEOTIDE SEQUENCE [LARGE SCALE GENOMIC DNA]</scope>
    <source>
        <strain evidence="7">DSM 100764</strain>
    </source>
</reference>
<evidence type="ECO:0000256" key="5">
    <source>
        <dbReference type="SAM" id="Phobius"/>
    </source>
</evidence>
<name>A0A2V1IW50_9BACT</name>
<dbReference type="Gene3D" id="3.20.20.80">
    <property type="entry name" value="Glycosidases"/>
    <property type="match status" value="1"/>
</dbReference>
<dbReference type="Pfam" id="PF01183">
    <property type="entry name" value="Glyco_hydro_25"/>
    <property type="match status" value="1"/>
</dbReference>
<comment type="caution">
    <text evidence="6">The sequence shown here is derived from an EMBL/GenBank/DDBJ whole genome shotgun (WGS) entry which is preliminary data.</text>
</comment>
<keyword evidence="5" id="KW-0472">Membrane</keyword>
<dbReference type="GeneID" id="93423354"/>
<keyword evidence="2 4" id="KW-0378">Hydrolase</keyword>
<feature type="transmembrane region" description="Helical" evidence="5">
    <location>
        <begin position="7"/>
        <end position="25"/>
    </location>
</feature>
<dbReference type="GO" id="GO:0009253">
    <property type="term" value="P:peptidoglycan catabolic process"/>
    <property type="evidence" value="ECO:0007669"/>
    <property type="project" value="InterPro"/>
</dbReference>
<evidence type="ECO:0000313" key="6">
    <source>
        <dbReference type="EMBL" id="PWB09126.1"/>
    </source>
</evidence>
<accession>A0A2V1IW50</accession>
<dbReference type="InterPro" id="IPR017853">
    <property type="entry name" value="GH"/>
</dbReference>
<dbReference type="SUPFAM" id="SSF51445">
    <property type="entry name" value="(Trans)glycosidases"/>
    <property type="match status" value="1"/>
</dbReference>
<dbReference type="GO" id="GO:0003796">
    <property type="term" value="F:lysozyme activity"/>
    <property type="evidence" value="ECO:0007669"/>
    <property type="project" value="UniProtKB-EC"/>
</dbReference>
<comment type="catalytic activity">
    <reaction evidence="4">
        <text>Hydrolysis of (1-&gt;4)-beta-linkages between N-acetylmuramic acid and N-acetyl-D-glucosamine residues in a peptidoglycan and between N-acetyl-D-glucosamine residues in chitodextrins.</text>
        <dbReference type="EC" id="3.2.1.17"/>
    </reaction>
</comment>
<keyword evidence="7" id="KW-1185">Reference proteome</keyword>
<evidence type="ECO:0000313" key="7">
    <source>
        <dbReference type="Proteomes" id="UP000244925"/>
    </source>
</evidence>
<sequence length="256" mass="28843">MHRLMTIISIVTFSAIGLLIFYLAVTGRGETSQPVDTSGYVVRGADISSHNGFVDFDMLRTHGIGFVYVKATEGADFKDASFGANINAARRAGLKVGAYHFFRFDSSGYLQALNLLHSVRGRHLDLPLVIDVEEWTNPVNRSTDQTVGRIKEMAEELRAEGYRVMLYTNKDGYSRFVEGRLDHYPLWICSFTPPDDGIDWTLWQYTHRGTLKGIDRLIDLNVYHGTREQWDSLTSVPRVVPPPVRLQYSGASAVNH</sequence>
<evidence type="ECO:0000256" key="4">
    <source>
        <dbReference type="RuleBase" id="RU361176"/>
    </source>
</evidence>
<dbReference type="InterPro" id="IPR002053">
    <property type="entry name" value="Glyco_hydro_25"/>
</dbReference>
<dbReference type="PROSITE" id="PS00953">
    <property type="entry name" value="GLYCOSYL_HYDROL_F25_1"/>
    <property type="match status" value="1"/>
</dbReference>
<dbReference type="PROSITE" id="PS51904">
    <property type="entry name" value="GLYCOSYL_HYDROL_F25_2"/>
    <property type="match status" value="1"/>
</dbReference>
<organism evidence="6 7">
    <name type="scientific">Paramuribaculum intestinale</name>
    <dbReference type="NCBI Taxonomy" id="2094151"/>
    <lineage>
        <taxon>Bacteria</taxon>
        <taxon>Pseudomonadati</taxon>
        <taxon>Bacteroidota</taxon>
        <taxon>Bacteroidia</taxon>
        <taxon>Bacteroidales</taxon>
        <taxon>Muribaculaceae</taxon>
        <taxon>Paramuribaculum</taxon>
    </lineage>
</organism>